<proteinExistence type="predicted"/>
<comment type="caution">
    <text evidence="1">The sequence shown here is derived from an EMBL/GenBank/DDBJ whole genome shotgun (WGS) entry which is preliminary data.</text>
</comment>
<reference evidence="1 2" key="1">
    <citation type="journal article" date="2018" name="Sci. Rep.">
        <title>Genomic diversity and distribution of Bifidobacterium longum subsp. longum across the human lifespan.</title>
        <authorList>
            <person name="Odamaki T."/>
            <person name="Bottacini F."/>
            <person name="Kato K."/>
            <person name="Mitsuyama E."/>
            <person name="Yoshida K."/>
            <person name="Horigome A."/>
            <person name="Xiao J.Z."/>
            <person name="van Sinderen D."/>
        </authorList>
    </citation>
    <scope>NUCLEOTIDE SEQUENCE [LARGE SCALE GENOMIC DNA]</scope>
    <source>
        <strain evidence="1 2">MCC10113</strain>
    </source>
</reference>
<dbReference type="Proteomes" id="UP000292478">
    <property type="component" value="Unassembled WGS sequence"/>
</dbReference>
<dbReference type="RefSeq" id="WP_131219307.1">
    <property type="nucleotide sequence ID" value="NZ_SHRJ01000016.1"/>
</dbReference>
<dbReference type="EMBL" id="SHTC01000015">
    <property type="protein sequence ID" value="TCF58268.1"/>
    <property type="molecule type" value="Genomic_DNA"/>
</dbReference>
<sequence>MNWLKRLLHLEEQEPVEKPEPEPPILELCPICGRRPKAKYVVRDITVDRHYWLEKAVWQLPEWCDHAAIISSFAPLFEDEDVQKWNTGCRLLRTMINVPVPECPACGEKPVVQPDSESDIPQLVCSCNELLGNEGITNVYQRKREWIRRCMALKRKQDNLKELEQLIERESE</sequence>
<organism evidence="1 2">
    <name type="scientific">Bifidobacterium longum subsp. longum</name>
    <dbReference type="NCBI Taxonomy" id="1679"/>
    <lineage>
        <taxon>Bacteria</taxon>
        <taxon>Bacillati</taxon>
        <taxon>Actinomycetota</taxon>
        <taxon>Actinomycetes</taxon>
        <taxon>Bifidobacteriales</taxon>
        <taxon>Bifidobacteriaceae</taxon>
        <taxon>Bifidobacterium</taxon>
    </lineage>
</organism>
<accession>A0A4R0V8D7</accession>
<evidence type="ECO:0000313" key="1">
    <source>
        <dbReference type="EMBL" id="TCF58268.1"/>
    </source>
</evidence>
<evidence type="ECO:0000313" key="2">
    <source>
        <dbReference type="Proteomes" id="UP000292478"/>
    </source>
</evidence>
<dbReference type="AlphaFoldDB" id="A0A4R0V8D7"/>
<protein>
    <submittedName>
        <fullName evidence="1">Uncharacterized protein</fullName>
    </submittedName>
</protein>
<name>A0A4R0V8D7_BIFLL</name>
<gene>
    <name evidence="1" type="ORF">MCC10113_1077</name>
</gene>